<accession>A0ACB8T2A8</accession>
<name>A0ACB8T2A8_9AGAM</name>
<gene>
    <name evidence="1" type="ORF">BV25DRAFT_639395</name>
</gene>
<proteinExistence type="predicted"/>
<protein>
    <submittedName>
        <fullName evidence="1">FAD-binding domain-containing protein</fullName>
    </submittedName>
</protein>
<dbReference type="Proteomes" id="UP000814140">
    <property type="component" value="Unassembled WGS sequence"/>
</dbReference>
<keyword evidence="2" id="KW-1185">Reference proteome</keyword>
<comment type="caution">
    <text evidence="1">The sequence shown here is derived from an EMBL/GenBank/DDBJ whole genome shotgun (WGS) entry which is preliminary data.</text>
</comment>
<evidence type="ECO:0000313" key="1">
    <source>
        <dbReference type="EMBL" id="KAI0062517.1"/>
    </source>
</evidence>
<organism evidence="1 2">
    <name type="scientific">Artomyces pyxidatus</name>
    <dbReference type="NCBI Taxonomy" id="48021"/>
    <lineage>
        <taxon>Eukaryota</taxon>
        <taxon>Fungi</taxon>
        <taxon>Dikarya</taxon>
        <taxon>Basidiomycota</taxon>
        <taxon>Agaricomycotina</taxon>
        <taxon>Agaricomycetes</taxon>
        <taxon>Russulales</taxon>
        <taxon>Auriscalpiaceae</taxon>
        <taxon>Artomyces</taxon>
    </lineage>
</organism>
<sequence length="498" mass="52984">MLGMKAPSVAGIIGFLVATARADGPTEQSIFGDINSLFPCEAVAKVISNASTVYYPGSSEYTADVLHWSSTNVIHPACSVEPGTPEDVGAILRILASSRTPFAVKGGGHNTNPGFSSTEGVHISMSRFNDVIVNSSEGTVDIGAGLIWDDVYAALDGTGVNVVGGRIPGVGVAGFMLGGGFSWKTSQYGLGIDTVKAFELVLPDGTITNVTEANKDLWFALRGGLNNFGIVTKFTLKTYPETEVWAGMLIMSMEHVREFNAAVVKYCAEVTDKKAALAPVYTRPSGSPATMLGAVLFYDGPSPPAGVFDEFLAIPTIAGGAQTGSFLSFIMSMVAAVPPPGGRRSYSGIPVLQYSASLIEVVRNETVFWGDRLTKLDPTFSVTNALEPFDPTMFSYGAPSAYPPDRSRPLYPTNLFYSWTDPSLDPVVHDAIWQSTKAIEAAALAEGQELVGAATYPNYALHDKPLEGIYGKELARLKSIKRRYDPQNVMGLAGGFKL</sequence>
<reference evidence="1" key="2">
    <citation type="journal article" date="2022" name="New Phytol.">
        <title>Evolutionary transition to the ectomycorrhizal habit in the genomes of a hyperdiverse lineage of mushroom-forming fungi.</title>
        <authorList>
            <person name="Looney B."/>
            <person name="Miyauchi S."/>
            <person name="Morin E."/>
            <person name="Drula E."/>
            <person name="Courty P.E."/>
            <person name="Kohler A."/>
            <person name="Kuo A."/>
            <person name="LaButti K."/>
            <person name="Pangilinan J."/>
            <person name="Lipzen A."/>
            <person name="Riley R."/>
            <person name="Andreopoulos W."/>
            <person name="He G."/>
            <person name="Johnson J."/>
            <person name="Nolan M."/>
            <person name="Tritt A."/>
            <person name="Barry K.W."/>
            <person name="Grigoriev I.V."/>
            <person name="Nagy L.G."/>
            <person name="Hibbett D."/>
            <person name="Henrissat B."/>
            <person name="Matheny P.B."/>
            <person name="Labbe J."/>
            <person name="Martin F.M."/>
        </authorList>
    </citation>
    <scope>NUCLEOTIDE SEQUENCE</scope>
    <source>
        <strain evidence="1">HHB10654</strain>
    </source>
</reference>
<evidence type="ECO:0000313" key="2">
    <source>
        <dbReference type="Proteomes" id="UP000814140"/>
    </source>
</evidence>
<reference evidence="1" key="1">
    <citation type="submission" date="2021-03" db="EMBL/GenBank/DDBJ databases">
        <authorList>
            <consortium name="DOE Joint Genome Institute"/>
            <person name="Ahrendt S."/>
            <person name="Looney B.P."/>
            <person name="Miyauchi S."/>
            <person name="Morin E."/>
            <person name="Drula E."/>
            <person name="Courty P.E."/>
            <person name="Chicoki N."/>
            <person name="Fauchery L."/>
            <person name="Kohler A."/>
            <person name="Kuo A."/>
            <person name="Labutti K."/>
            <person name="Pangilinan J."/>
            <person name="Lipzen A."/>
            <person name="Riley R."/>
            <person name="Andreopoulos W."/>
            <person name="He G."/>
            <person name="Johnson J."/>
            <person name="Barry K.W."/>
            <person name="Grigoriev I.V."/>
            <person name="Nagy L."/>
            <person name="Hibbett D."/>
            <person name="Henrissat B."/>
            <person name="Matheny P.B."/>
            <person name="Labbe J."/>
            <person name="Martin F."/>
        </authorList>
    </citation>
    <scope>NUCLEOTIDE SEQUENCE</scope>
    <source>
        <strain evidence="1">HHB10654</strain>
    </source>
</reference>
<dbReference type="EMBL" id="MU277207">
    <property type="protein sequence ID" value="KAI0062517.1"/>
    <property type="molecule type" value="Genomic_DNA"/>
</dbReference>